<dbReference type="Proteomes" id="UP000501802">
    <property type="component" value="Chromosome"/>
</dbReference>
<name>A0A6G9AWA8_9BACT</name>
<reference evidence="1 2" key="1">
    <citation type="submission" date="2020-03" db="EMBL/GenBank/DDBJ databases">
        <authorList>
            <person name="Kim M.K."/>
        </authorList>
    </citation>
    <scope>NUCLEOTIDE SEQUENCE [LARGE SCALE GENOMIC DNA]</scope>
    <source>
        <strain evidence="1 2">BT328</strain>
    </source>
</reference>
<protein>
    <submittedName>
        <fullName evidence="1">Uncharacterized protein</fullName>
    </submittedName>
</protein>
<dbReference type="RefSeq" id="WP_162384442.1">
    <property type="nucleotide sequence ID" value="NZ_CP050063.1"/>
</dbReference>
<evidence type="ECO:0000313" key="1">
    <source>
        <dbReference type="EMBL" id="QIP16771.1"/>
    </source>
</evidence>
<gene>
    <name evidence="1" type="ORF">G8759_31100</name>
</gene>
<dbReference type="KEGG" id="spib:G8759_31100"/>
<dbReference type="AlphaFoldDB" id="A0A6G9AWA8"/>
<keyword evidence="2" id="KW-1185">Reference proteome</keyword>
<evidence type="ECO:0000313" key="2">
    <source>
        <dbReference type="Proteomes" id="UP000501802"/>
    </source>
</evidence>
<proteinExistence type="predicted"/>
<dbReference type="EMBL" id="CP050063">
    <property type="protein sequence ID" value="QIP16771.1"/>
    <property type="molecule type" value="Genomic_DNA"/>
</dbReference>
<sequence>MDTPTKEFWKDRAESMASEFDLISKQINWIELKKGRETGSENLFIINPHLAFLEFVNKRRQEAEKICCK</sequence>
<organism evidence="1 2">
    <name type="scientific">Spirosoma aureum</name>
    <dbReference type="NCBI Taxonomy" id="2692134"/>
    <lineage>
        <taxon>Bacteria</taxon>
        <taxon>Pseudomonadati</taxon>
        <taxon>Bacteroidota</taxon>
        <taxon>Cytophagia</taxon>
        <taxon>Cytophagales</taxon>
        <taxon>Cytophagaceae</taxon>
        <taxon>Spirosoma</taxon>
    </lineage>
</organism>
<accession>A0A6G9AWA8</accession>